<evidence type="ECO:0000313" key="1">
    <source>
        <dbReference type="EMBL" id="SEF45104.1"/>
    </source>
</evidence>
<reference evidence="2" key="1">
    <citation type="submission" date="2016-10" db="EMBL/GenBank/DDBJ databases">
        <authorList>
            <person name="Varghese N."/>
            <person name="Submissions S."/>
        </authorList>
    </citation>
    <scope>NUCLEOTIDE SEQUENCE [LARGE SCALE GENOMIC DNA]</scope>
    <source>
        <strain evidence="2">DSM 17298</strain>
    </source>
</reference>
<dbReference type="NCBIfam" id="TIGR01409">
    <property type="entry name" value="TAT_signal_seq"/>
    <property type="match status" value="1"/>
</dbReference>
<dbReference type="OrthoDB" id="954262at2"/>
<protein>
    <submittedName>
        <fullName evidence="1">Tat (Twin-arginine translocation) pathway signal sequence</fullName>
    </submittedName>
</protein>
<dbReference type="PROSITE" id="PS51318">
    <property type="entry name" value="TAT"/>
    <property type="match status" value="1"/>
</dbReference>
<gene>
    <name evidence="1" type="ORF">SAMN03080598_00264</name>
</gene>
<keyword evidence="2" id="KW-1185">Reference proteome</keyword>
<proteinExistence type="predicted"/>
<dbReference type="Pfam" id="PF13668">
    <property type="entry name" value="Ferritin_2"/>
    <property type="match status" value="1"/>
</dbReference>
<dbReference type="InterPro" id="IPR006311">
    <property type="entry name" value="TAT_signal"/>
</dbReference>
<dbReference type="RefSeq" id="WP_103922986.1">
    <property type="nucleotide sequence ID" value="NZ_FNVR01000001.1"/>
</dbReference>
<evidence type="ECO:0000313" key="2">
    <source>
        <dbReference type="Proteomes" id="UP000236736"/>
    </source>
</evidence>
<dbReference type="EMBL" id="FNVR01000001">
    <property type="protein sequence ID" value="SEF45104.1"/>
    <property type="molecule type" value="Genomic_DNA"/>
</dbReference>
<accession>A0A1H5S430</accession>
<sequence>MSQTKQSKAENSTEIQYNGNRRDFLKFGGATLAATGLIMAGCQEVSDFLPNGRQAPLASDQRAVPLGKGDIGVLNYAYTLEQLEAAFYLAVVANPYSGISEEEMTIMEDLRNHEVAHRDFLKAALGKDAIIDLTFDLSSVDFNDRASVLSTAKTFEDLGVAAYNGAGQLLVSADLLLIAGKIVSVEARHAAAIRSIFDADFTSFAGSDVVDDVNGLDRAFSPAQVLEAASPFIVNKIIANQLPTS</sequence>
<dbReference type="InterPro" id="IPR019546">
    <property type="entry name" value="TAT_signal_bac_arc"/>
</dbReference>
<name>A0A1H5S430_9BACT</name>
<dbReference type="STRING" id="1120964.GCA_001313265_00405"/>
<dbReference type="Proteomes" id="UP000236736">
    <property type="component" value="Unassembled WGS sequence"/>
</dbReference>
<dbReference type="AlphaFoldDB" id="A0A1H5S430"/>
<dbReference type="InterPro" id="IPR009078">
    <property type="entry name" value="Ferritin-like_SF"/>
</dbReference>
<organism evidence="1 2">
    <name type="scientific">Algoriphagus boritolerans DSM 17298 = JCM 18970</name>
    <dbReference type="NCBI Taxonomy" id="1120964"/>
    <lineage>
        <taxon>Bacteria</taxon>
        <taxon>Pseudomonadati</taxon>
        <taxon>Bacteroidota</taxon>
        <taxon>Cytophagia</taxon>
        <taxon>Cytophagales</taxon>
        <taxon>Cyclobacteriaceae</taxon>
        <taxon>Algoriphagus</taxon>
    </lineage>
</organism>
<dbReference type="SUPFAM" id="SSF47240">
    <property type="entry name" value="Ferritin-like"/>
    <property type="match status" value="1"/>
</dbReference>